<organism evidence="1 2">
    <name type="scientific">Dreissena polymorpha</name>
    <name type="common">Zebra mussel</name>
    <name type="synonym">Mytilus polymorpha</name>
    <dbReference type="NCBI Taxonomy" id="45954"/>
    <lineage>
        <taxon>Eukaryota</taxon>
        <taxon>Metazoa</taxon>
        <taxon>Spiralia</taxon>
        <taxon>Lophotrochozoa</taxon>
        <taxon>Mollusca</taxon>
        <taxon>Bivalvia</taxon>
        <taxon>Autobranchia</taxon>
        <taxon>Heteroconchia</taxon>
        <taxon>Euheterodonta</taxon>
        <taxon>Imparidentia</taxon>
        <taxon>Neoheterodontei</taxon>
        <taxon>Myida</taxon>
        <taxon>Dreissenoidea</taxon>
        <taxon>Dreissenidae</taxon>
        <taxon>Dreissena</taxon>
    </lineage>
</organism>
<accession>A0A9D4RYD7</accession>
<gene>
    <name evidence="1" type="ORF">DPMN_007580</name>
</gene>
<evidence type="ECO:0000313" key="1">
    <source>
        <dbReference type="EMBL" id="KAH3883620.1"/>
    </source>
</evidence>
<dbReference type="EMBL" id="JAIWYP010000001">
    <property type="protein sequence ID" value="KAH3883620.1"/>
    <property type="molecule type" value="Genomic_DNA"/>
</dbReference>
<name>A0A9D4RYD7_DREPO</name>
<proteinExistence type="predicted"/>
<keyword evidence="2" id="KW-1185">Reference proteome</keyword>
<sequence>MRNLPVRVSLNVNSTLNQSLSLSRNKSKTLHQTMYPTLAVQQARNIVTWSRAAIIVMMMQDTLKLRKGGGNR</sequence>
<dbReference type="Proteomes" id="UP000828390">
    <property type="component" value="Unassembled WGS sequence"/>
</dbReference>
<comment type="caution">
    <text evidence="1">The sequence shown here is derived from an EMBL/GenBank/DDBJ whole genome shotgun (WGS) entry which is preliminary data.</text>
</comment>
<reference evidence="1" key="1">
    <citation type="journal article" date="2019" name="bioRxiv">
        <title>The Genome of the Zebra Mussel, Dreissena polymorpha: A Resource for Invasive Species Research.</title>
        <authorList>
            <person name="McCartney M.A."/>
            <person name="Auch B."/>
            <person name="Kono T."/>
            <person name="Mallez S."/>
            <person name="Zhang Y."/>
            <person name="Obille A."/>
            <person name="Becker A."/>
            <person name="Abrahante J.E."/>
            <person name="Garbe J."/>
            <person name="Badalamenti J.P."/>
            <person name="Herman A."/>
            <person name="Mangelson H."/>
            <person name="Liachko I."/>
            <person name="Sullivan S."/>
            <person name="Sone E.D."/>
            <person name="Koren S."/>
            <person name="Silverstein K.A.T."/>
            <person name="Beckman K.B."/>
            <person name="Gohl D.M."/>
        </authorList>
    </citation>
    <scope>NUCLEOTIDE SEQUENCE</scope>
    <source>
        <strain evidence="1">Duluth1</strain>
        <tissue evidence="1">Whole animal</tissue>
    </source>
</reference>
<protein>
    <submittedName>
        <fullName evidence="1">Uncharacterized protein</fullName>
    </submittedName>
</protein>
<evidence type="ECO:0000313" key="2">
    <source>
        <dbReference type="Proteomes" id="UP000828390"/>
    </source>
</evidence>
<reference evidence="1" key="2">
    <citation type="submission" date="2020-11" db="EMBL/GenBank/DDBJ databases">
        <authorList>
            <person name="McCartney M.A."/>
            <person name="Auch B."/>
            <person name="Kono T."/>
            <person name="Mallez S."/>
            <person name="Becker A."/>
            <person name="Gohl D.M."/>
            <person name="Silverstein K.A.T."/>
            <person name="Koren S."/>
            <person name="Bechman K.B."/>
            <person name="Herman A."/>
            <person name="Abrahante J.E."/>
            <person name="Garbe J."/>
        </authorList>
    </citation>
    <scope>NUCLEOTIDE SEQUENCE</scope>
    <source>
        <strain evidence="1">Duluth1</strain>
        <tissue evidence="1">Whole animal</tissue>
    </source>
</reference>
<dbReference type="AlphaFoldDB" id="A0A9D4RYD7"/>